<dbReference type="InterPro" id="IPR000157">
    <property type="entry name" value="TIR_dom"/>
</dbReference>
<keyword evidence="5" id="KW-1003">Cell membrane</keyword>
<dbReference type="PRINTS" id="PR01537">
    <property type="entry name" value="INTRLKN1R1F"/>
</dbReference>
<evidence type="ECO:0000259" key="22">
    <source>
        <dbReference type="PROSITE" id="PS50835"/>
    </source>
</evidence>
<dbReference type="OMA" id="HMPAQRQ"/>
<dbReference type="PRINTS" id="PR01536">
    <property type="entry name" value="INTRLKN1R12F"/>
</dbReference>
<keyword evidence="16" id="KW-0325">Glycoprotein</keyword>
<dbReference type="InterPro" id="IPR013783">
    <property type="entry name" value="Ig-like_fold"/>
</dbReference>
<protein>
    <submittedName>
        <fullName evidence="23">Uncharacterized protein</fullName>
    </submittedName>
</protein>
<evidence type="ECO:0000313" key="24">
    <source>
        <dbReference type="Proteomes" id="UP000314987"/>
    </source>
</evidence>
<evidence type="ECO:0000256" key="10">
    <source>
        <dbReference type="ARBA" id="ARBA00022801"/>
    </source>
</evidence>
<dbReference type="SUPFAM" id="SSF52200">
    <property type="entry name" value="Toll/Interleukin receptor TIR domain"/>
    <property type="match status" value="1"/>
</dbReference>
<dbReference type="CTD" id="3554"/>
<evidence type="ECO:0000256" key="11">
    <source>
        <dbReference type="ARBA" id="ARBA00022989"/>
    </source>
</evidence>
<feature type="domain" description="TIR" evidence="21">
    <location>
        <begin position="381"/>
        <end position="536"/>
    </location>
</feature>
<keyword evidence="9" id="KW-0677">Repeat</keyword>
<dbReference type="RefSeq" id="XP_027691081.1">
    <property type="nucleotide sequence ID" value="XM_027835280.1"/>
</dbReference>
<name>A0A4X2LQL8_VOMUR</name>
<dbReference type="GO" id="GO:0004909">
    <property type="term" value="F:interleukin-1, type I, activating receptor activity"/>
    <property type="evidence" value="ECO:0007669"/>
    <property type="project" value="InterPro"/>
</dbReference>
<keyword evidence="10" id="KW-0378">Hydrolase</keyword>
<evidence type="ECO:0000256" key="2">
    <source>
        <dbReference type="ARBA" id="ARBA00004479"/>
    </source>
</evidence>
<dbReference type="InterPro" id="IPR036179">
    <property type="entry name" value="Ig-like_dom_sf"/>
</dbReference>
<evidence type="ECO:0000256" key="6">
    <source>
        <dbReference type="ARBA" id="ARBA00022525"/>
    </source>
</evidence>
<dbReference type="FunFam" id="3.40.50.10140:FF:000002">
    <property type="entry name" value="Interleukin 1 receptor accessory protein"/>
    <property type="match status" value="1"/>
</dbReference>
<sequence>MMTLFWYACFIVLFISSLEADDCVEFEDELVLVIFEDELDVHHGNSRVCGLHGNISWYGSDSKTIISMDQNSRVHQHREMLWFVPAATEDSGYYYRVERNSTHCCKQKIKIEILEKHPGTCYDMQSEYRQKLLPGPGGFIVCPHLKIFEDKNNNLPKVQWYKDCKPLLNNTKFNGLKVNLYLGDVQKEDEGHYTCLISYGYMGKHYNVTRSIHLSIIGKGKKKMPVILTPENRTMEVELGSQLLLDCNFTAQRNDLQYWTWNGSFAHIEPNITWSELSIPNLNNMNIVTRVSRLVILKVESRHYLYPFLCWVSNDAGVATTYIALRPPVSDSRMYLIGGFISLALVVTFSMFLYKIFKVEIVLLYRDSCHPYFLKKALDGKVYDAYILYPKNFEEGSSYISDIFVFKILPEVLENQCGYKLFIYGRDVLVGEDAIMVTNENIRKSRRLIIVLTGEQSSYNWLGNTSEQQIAMYNALVQDGIKIILVELEKIKNYGNMPESIKYLKQKHGVIRWKGDFMEEAPSAKTKFWRCIRYHMPAQKHRSSSTREPLVLDSVLNSKKK</sequence>
<dbReference type="InterPro" id="IPR035897">
    <property type="entry name" value="Toll_tir_struct_dom_sf"/>
</dbReference>
<evidence type="ECO:0000256" key="14">
    <source>
        <dbReference type="ARBA" id="ARBA00023157"/>
    </source>
</evidence>
<reference evidence="24" key="1">
    <citation type="submission" date="2018-12" db="EMBL/GenBank/DDBJ databases">
        <authorList>
            <person name="Yazar S."/>
        </authorList>
    </citation>
    <scope>NUCLEOTIDE SEQUENCE [LARGE SCALE GENOMIC DNA]</scope>
</reference>
<dbReference type="SMART" id="SM00255">
    <property type="entry name" value="TIR"/>
    <property type="match status" value="1"/>
</dbReference>
<gene>
    <name evidence="23" type="primary">IL1R1</name>
</gene>
<evidence type="ECO:0000256" key="3">
    <source>
        <dbReference type="ARBA" id="ARBA00004613"/>
    </source>
</evidence>
<evidence type="ECO:0000256" key="18">
    <source>
        <dbReference type="ARBA" id="ARBA00023319"/>
    </source>
</evidence>
<feature type="chain" id="PRO_5021436262" evidence="20">
    <location>
        <begin position="21"/>
        <end position="561"/>
    </location>
</feature>
<feature type="domain" description="Ig-like" evidence="22">
    <location>
        <begin position="118"/>
        <end position="215"/>
    </location>
</feature>
<dbReference type="STRING" id="29139.ENSVURP00010027609"/>
<organism evidence="23 24">
    <name type="scientific">Vombatus ursinus</name>
    <name type="common">Common wombat</name>
    <dbReference type="NCBI Taxonomy" id="29139"/>
    <lineage>
        <taxon>Eukaryota</taxon>
        <taxon>Metazoa</taxon>
        <taxon>Chordata</taxon>
        <taxon>Craniata</taxon>
        <taxon>Vertebrata</taxon>
        <taxon>Euteleostomi</taxon>
        <taxon>Mammalia</taxon>
        <taxon>Metatheria</taxon>
        <taxon>Diprotodontia</taxon>
        <taxon>Vombatidae</taxon>
        <taxon>Vombatus</taxon>
    </lineage>
</organism>
<evidence type="ECO:0000256" key="12">
    <source>
        <dbReference type="ARBA" id="ARBA00023027"/>
    </source>
</evidence>
<evidence type="ECO:0000256" key="8">
    <source>
        <dbReference type="ARBA" id="ARBA00022729"/>
    </source>
</evidence>
<dbReference type="RefSeq" id="XP_027691082.1">
    <property type="nucleotide sequence ID" value="XM_027835281.1"/>
</dbReference>
<dbReference type="PRINTS" id="PR01538">
    <property type="entry name" value="INTRLEUKN1R1"/>
</dbReference>
<dbReference type="GO" id="GO:0005886">
    <property type="term" value="C:plasma membrane"/>
    <property type="evidence" value="ECO:0007669"/>
    <property type="project" value="UniProtKB-SubCell"/>
</dbReference>
<dbReference type="PANTHER" id="PTHR11890">
    <property type="entry name" value="INTERLEUKIN-1 RECEPTOR FAMILY MEMBER"/>
    <property type="match status" value="1"/>
</dbReference>
<dbReference type="FunFam" id="2.60.40.10:FF:000284">
    <property type="entry name" value="interleukin-1 receptor accessory protein-like 1"/>
    <property type="match status" value="1"/>
</dbReference>
<dbReference type="InterPro" id="IPR004076">
    <property type="entry name" value="IL-1_rcpt_I-typ"/>
</dbReference>
<keyword evidence="6" id="KW-0964">Secreted</keyword>
<dbReference type="Ensembl" id="ENSVURT00010031450.1">
    <property type="protein sequence ID" value="ENSVURP00010027609.1"/>
    <property type="gene ID" value="ENSVURG00010021131.1"/>
</dbReference>
<dbReference type="Gene3D" id="3.40.50.10140">
    <property type="entry name" value="Toll/interleukin-1 receptor homology (TIR) domain"/>
    <property type="match status" value="1"/>
</dbReference>
<reference evidence="23" key="3">
    <citation type="submission" date="2025-09" db="UniProtKB">
        <authorList>
            <consortium name="Ensembl"/>
        </authorList>
    </citation>
    <scope>IDENTIFICATION</scope>
</reference>
<dbReference type="InterPro" id="IPR007110">
    <property type="entry name" value="Ig-like_dom"/>
</dbReference>
<dbReference type="Gene3D" id="2.60.40.10">
    <property type="entry name" value="Immunoglobulins"/>
    <property type="match status" value="3"/>
</dbReference>
<evidence type="ECO:0000256" key="15">
    <source>
        <dbReference type="ARBA" id="ARBA00023170"/>
    </source>
</evidence>
<dbReference type="OrthoDB" id="6132459at2759"/>
<evidence type="ECO:0000256" key="19">
    <source>
        <dbReference type="SAM" id="Phobius"/>
    </source>
</evidence>
<evidence type="ECO:0000256" key="1">
    <source>
        <dbReference type="ARBA" id="ARBA00004236"/>
    </source>
</evidence>
<keyword evidence="8 20" id="KW-0732">Signal</keyword>
<evidence type="ECO:0000256" key="16">
    <source>
        <dbReference type="ARBA" id="ARBA00023180"/>
    </source>
</evidence>
<evidence type="ECO:0000256" key="17">
    <source>
        <dbReference type="ARBA" id="ARBA00023198"/>
    </source>
</evidence>
<keyword evidence="15" id="KW-0675">Receptor</keyword>
<keyword evidence="7 19" id="KW-0812">Transmembrane</keyword>
<dbReference type="GO" id="GO:0006954">
    <property type="term" value="P:inflammatory response"/>
    <property type="evidence" value="ECO:0007669"/>
    <property type="project" value="UniProtKB-KW"/>
</dbReference>
<keyword evidence="12" id="KW-0520">NAD</keyword>
<feature type="transmembrane region" description="Helical" evidence="19">
    <location>
        <begin position="334"/>
        <end position="357"/>
    </location>
</feature>
<evidence type="ECO:0000256" key="4">
    <source>
        <dbReference type="ARBA" id="ARBA00009752"/>
    </source>
</evidence>
<comment type="subcellular location">
    <subcellularLocation>
        <location evidence="1">Cell membrane</location>
    </subcellularLocation>
    <subcellularLocation>
        <location evidence="2">Membrane</location>
        <topology evidence="2">Single-pass type I membrane protein</topology>
    </subcellularLocation>
    <subcellularLocation>
        <location evidence="3">Secreted</location>
    </subcellularLocation>
</comment>
<accession>A0A4X2LQL8</accession>
<dbReference type="PROSITE" id="PS50835">
    <property type="entry name" value="IG_LIKE"/>
    <property type="match status" value="1"/>
</dbReference>
<dbReference type="GO" id="GO:0050727">
    <property type="term" value="P:regulation of inflammatory response"/>
    <property type="evidence" value="ECO:0007669"/>
    <property type="project" value="TreeGrafter"/>
</dbReference>
<dbReference type="AlphaFoldDB" id="A0A4X2LQL8"/>
<keyword evidence="17" id="KW-0395">Inflammatory response</keyword>
<evidence type="ECO:0000259" key="21">
    <source>
        <dbReference type="PROSITE" id="PS50104"/>
    </source>
</evidence>
<keyword evidence="13 19" id="KW-0472">Membrane</keyword>
<dbReference type="RefSeq" id="XP_027691089.1">
    <property type="nucleotide sequence ID" value="XM_027835288.1"/>
</dbReference>
<dbReference type="Pfam" id="PF01582">
    <property type="entry name" value="TIR"/>
    <property type="match status" value="1"/>
</dbReference>
<keyword evidence="24" id="KW-1185">Reference proteome</keyword>
<dbReference type="RefSeq" id="XP_027691073.1">
    <property type="nucleotide sequence ID" value="XM_027835272.1"/>
</dbReference>
<dbReference type="GO" id="GO:0005576">
    <property type="term" value="C:extracellular region"/>
    <property type="evidence" value="ECO:0007669"/>
    <property type="project" value="UniProtKB-SubCell"/>
</dbReference>
<evidence type="ECO:0000256" key="7">
    <source>
        <dbReference type="ARBA" id="ARBA00022692"/>
    </source>
</evidence>
<feature type="signal peptide" evidence="20">
    <location>
        <begin position="1"/>
        <end position="20"/>
    </location>
</feature>
<reference evidence="23" key="2">
    <citation type="submission" date="2025-08" db="UniProtKB">
        <authorList>
            <consortium name="Ensembl"/>
        </authorList>
    </citation>
    <scope>IDENTIFICATION</scope>
</reference>
<proteinExistence type="inferred from homology"/>
<dbReference type="InterPro" id="IPR004074">
    <property type="entry name" value="IL-1_rcpt_I/II-typ"/>
</dbReference>
<dbReference type="PROSITE" id="PS50104">
    <property type="entry name" value="TIR"/>
    <property type="match status" value="1"/>
</dbReference>
<evidence type="ECO:0000256" key="9">
    <source>
        <dbReference type="ARBA" id="ARBA00022737"/>
    </source>
</evidence>
<evidence type="ECO:0000256" key="5">
    <source>
        <dbReference type="ARBA" id="ARBA00022475"/>
    </source>
</evidence>
<dbReference type="SUPFAM" id="SSF48726">
    <property type="entry name" value="Immunoglobulin"/>
    <property type="match status" value="2"/>
</dbReference>
<keyword evidence="18" id="KW-0393">Immunoglobulin domain</keyword>
<evidence type="ECO:0000256" key="13">
    <source>
        <dbReference type="ARBA" id="ARBA00023136"/>
    </source>
</evidence>
<dbReference type="PANTHER" id="PTHR11890:SF26">
    <property type="entry name" value="INTERLEUKIN-1 RECEPTOR TYPE 1"/>
    <property type="match status" value="1"/>
</dbReference>
<dbReference type="Proteomes" id="UP000314987">
    <property type="component" value="Unassembled WGS sequence"/>
</dbReference>
<dbReference type="FunFam" id="2.60.40.10:FF:000188">
    <property type="entry name" value="Interleukin-1 receptor accessory protein-like 1"/>
    <property type="match status" value="1"/>
</dbReference>
<dbReference type="RefSeq" id="XP_027691099.1">
    <property type="nucleotide sequence ID" value="XM_027835298.1"/>
</dbReference>
<keyword evidence="11 19" id="KW-1133">Transmembrane helix</keyword>
<keyword evidence="14" id="KW-1015">Disulfide bond</keyword>
<evidence type="ECO:0000313" key="23">
    <source>
        <dbReference type="Ensembl" id="ENSVURP00010027609.1"/>
    </source>
</evidence>
<dbReference type="GeneTree" id="ENSGT01090000259985"/>
<dbReference type="GeneID" id="114022840"/>
<dbReference type="GO" id="GO:0016787">
    <property type="term" value="F:hydrolase activity"/>
    <property type="evidence" value="ECO:0007669"/>
    <property type="project" value="UniProtKB-KW"/>
</dbReference>
<comment type="similarity">
    <text evidence="4">Belongs to the interleukin-1 receptor family.</text>
</comment>
<evidence type="ECO:0000256" key="20">
    <source>
        <dbReference type="SAM" id="SignalP"/>
    </source>
</evidence>
<dbReference type="InterPro" id="IPR015621">
    <property type="entry name" value="IL-1_rcpt_fam"/>
</dbReference>